<dbReference type="PANTHER" id="PTHR10381">
    <property type="entry name" value="ATP-DEPENDENT CLP PROTEASE PROTEOLYTIC SUBUNIT"/>
    <property type="match status" value="1"/>
</dbReference>
<keyword evidence="3 7" id="KW-0645">Protease</keyword>
<dbReference type="GO" id="GO:0006508">
    <property type="term" value="P:proteolysis"/>
    <property type="evidence" value="ECO:0007669"/>
    <property type="project" value="UniProtKB-KW"/>
</dbReference>
<evidence type="ECO:0000313" key="11">
    <source>
        <dbReference type="Proteomes" id="UP001228581"/>
    </source>
</evidence>
<dbReference type="GO" id="GO:0008233">
    <property type="term" value="F:peptidase activity"/>
    <property type="evidence" value="ECO:0007669"/>
    <property type="project" value="UniProtKB-KW"/>
</dbReference>
<dbReference type="PANTHER" id="PTHR10381:SF70">
    <property type="entry name" value="ATP-DEPENDENT CLP PROTEASE PROTEOLYTIC SUBUNIT"/>
    <property type="match status" value="1"/>
</dbReference>
<dbReference type="Proteomes" id="UP001228581">
    <property type="component" value="Unassembled WGS sequence"/>
</dbReference>
<dbReference type="InterPro" id="IPR023562">
    <property type="entry name" value="ClpP/TepA"/>
</dbReference>
<dbReference type="Gene3D" id="3.90.226.10">
    <property type="entry name" value="2-enoyl-CoA Hydratase, Chain A, domain 1"/>
    <property type="match status" value="1"/>
</dbReference>
<dbReference type="EC" id="3.4.21.92" evidence="7"/>
<dbReference type="PROSITE" id="PS00382">
    <property type="entry name" value="CLP_PROTEASE_HIS"/>
    <property type="match status" value="1"/>
</dbReference>
<keyword evidence="2 7" id="KW-0963">Cytoplasm</keyword>
<evidence type="ECO:0000256" key="8">
    <source>
        <dbReference type="PROSITE-ProRule" id="PRU10086"/>
    </source>
</evidence>
<dbReference type="InterPro" id="IPR001907">
    <property type="entry name" value="ClpP"/>
</dbReference>
<dbReference type="SUPFAM" id="SSF52096">
    <property type="entry name" value="ClpP/crotonase"/>
    <property type="match status" value="1"/>
</dbReference>
<evidence type="ECO:0000256" key="1">
    <source>
        <dbReference type="ARBA" id="ARBA00007039"/>
    </source>
</evidence>
<dbReference type="RefSeq" id="WP_313996854.1">
    <property type="nucleotide sequence ID" value="NZ_JASJOT010000008.1"/>
</dbReference>
<dbReference type="EMBL" id="JASJOT010000008">
    <property type="protein sequence ID" value="MDJ1494034.1"/>
    <property type="molecule type" value="Genomic_DNA"/>
</dbReference>
<keyword evidence="5 7" id="KW-0720">Serine protease</keyword>
<dbReference type="HAMAP" id="MF_00444">
    <property type="entry name" value="ClpP"/>
    <property type="match status" value="1"/>
</dbReference>
<evidence type="ECO:0000256" key="7">
    <source>
        <dbReference type="HAMAP-Rule" id="MF_00444"/>
    </source>
</evidence>
<proteinExistence type="inferred from homology"/>
<keyword evidence="4 7" id="KW-0378">Hydrolase</keyword>
<name>A0ABT7CMX5_9BACT</name>
<keyword evidence="11" id="KW-1185">Reference proteome</keyword>
<evidence type="ECO:0000256" key="6">
    <source>
        <dbReference type="ARBA" id="ARBA00034021"/>
    </source>
</evidence>
<sequence length="236" mass="26391">MYFSELSKSEFRRFAVYGQNLNGLTVDRYLNHVENLHSVENMTRSVIEERPMNFREVDVFSRLMADRIVFLGTGVDDNIANIIIAQLLFLESVDPKKDITLYINSPGGSVYAGLGIYDTMQYIRPDVATICTSMAASFGAVLLCGGAAGKRSALPHARVMIHQPSGGAQGQSVDIEISARQIVILRKELYGIMAQHSGRTEEEIELNADRDYWMRADEARTYGFIDEVLQRSVSLV</sequence>
<evidence type="ECO:0000256" key="2">
    <source>
        <dbReference type="ARBA" id="ARBA00022490"/>
    </source>
</evidence>
<dbReference type="InterPro" id="IPR033135">
    <property type="entry name" value="ClpP_His_AS"/>
</dbReference>
<evidence type="ECO:0000256" key="5">
    <source>
        <dbReference type="ARBA" id="ARBA00022825"/>
    </source>
</evidence>
<gene>
    <name evidence="7" type="primary">clpP</name>
    <name evidence="10" type="ORF">QNI19_13915</name>
</gene>
<dbReference type="CDD" id="cd07017">
    <property type="entry name" value="S14_ClpP_2"/>
    <property type="match status" value="1"/>
</dbReference>
<dbReference type="Pfam" id="PF00574">
    <property type="entry name" value="CLP_protease"/>
    <property type="match status" value="1"/>
</dbReference>
<feature type="active site" description="Nucleophile" evidence="7">
    <location>
        <position position="137"/>
    </location>
</feature>
<comment type="similarity">
    <text evidence="1 7 9">Belongs to the peptidase S14 family.</text>
</comment>
<evidence type="ECO:0000313" key="10">
    <source>
        <dbReference type="EMBL" id="MDJ1494034.1"/>
    </source>
</evidence>
<reference evidence="10 11" key="1">
    <citation type="submission" date="2023-05" db="EMBL/GenBank/DDBJ databases">
        <authorList>
            <person name="Zhang X."/>
        </authorList>
    </citation>
    <scope>NUCLEOTIDE SEQUENCE [LARGE SCALE GENOMIC DNA]</scope>
    <source>
        <strain evidence="10 11">DM2B3-1</strain>
    </source>
</reference>
<comment type="caution">
    <text evidence="10">The sequence shown here is derived from an EMBL/GenBank/DDBJ whole genome shotgun (WGS) entry which is preliminary data.</text>
</comment>
<evidence type="ECO:0000256" key="9">
    <source>
        <dbReference type="RuleBase" id="RU003567"/>
    </source>
</evidence>
<dbReference type="NCBIfam" id="NF009205">
    <property type="entry name" value="PRK12553.1"/>
    <property type="match status" value="1"/>
</dbReference>
<dbReference type="NCBIfam" id="NF001368">
    <property type="entry name" value="PRK00277.1"/>
    <property type="match status" value="1"/>
</dbReference>
<comment type="function">
    <text evidence="7">Cleaves peptides in various proteins in a process that requires ATP hydrolysis. Has a chymotrypsin-like activity. Plays a major role in the degradation of misfolded proteins.</text>
</comment>
<comment type="catalytic activity">
    <reaction evidence="6 7 8">
        <text>Hydrolysis of proteins to small peptides in the presence of ATP and magnesium. alpha-casein is the usual test substrate. In the absence of ATP, only oligopeptides shorter than five residues are hydrolyzed (such as succinyl-Leu-Tyr-|-NHMec, and Leu-Tyr-Leu-|-Tyr-Trp, in which cleavage of the -Tyr-|-Leu- and -Tyr-|-Trp bonds also occurs).</text>
        <dbReference type="EC" id="3.4.21.92"/>
    </reaction>
</comment>
<feature type="active site" evidence="7 8">
    <location>
        <position position="162"/>
    </location>
</feature>
<evidence type="ECO:0000256" key="4">
    <source>
        <dbReference type="ARBA" id="ARBA00022801"/>
    </source>
</evidence>
<dbReference type="InterPro" id="IPR029045">
    <property type="entry name" value="ClpP/crotonase-like_dom_sf"/>
</dbReference>
<comment type="subcellular location">
    <subcellularLocation>
        <location evidence="7">Cytoplasm</location>
    </subcellularLocation>
</comment>
<evidence type="ECO:0000256" key="3">
    <source>
        <dbReference type="ARBA" id="ARBA00022670"/>
    </source>
</evidence>
<accession>A0ABT7CMX5</accession>
<protein>
    <recommendedName>
        <fullName evidence="7 9">ATP-dependent Clp protease proteolytic subunit</fullName>
        <ecNumber evidence="7">3.4.21.92</ecNumber>
    </recommendedName>
    <alternativeName>
        <fullName evidence="7">Endopeptidase Clp</fullName>
    </alternativeName>
</protein>
<dbReference type="PRINTS" id="PR00127">
    <property type="entry name" value="CLPPROTEASEP"/>
</dbReference>
<organism evidence="10 11">
    <name type="scientific">Xanthocytophaga flava</name>
    <dbReference type="NCBI Taxonomy" id="3048013"/>
    <lineage>
        <taxon>Bacteria</taxon>
        <taxon>Pseudomonadati</taxon>
        <taxon>Bacteroidota</taxon>
        <taxon>Cytophagia</taxon>
        <taxon>Cytophagales</taxon>
        <taxon>Rhodocytophagaceae</taxon>
        <taxon>Xanthocytophaga</taxon>
    </lineage>
</organism>
<comment type="subunit">
    <text evidence="7">Fourteen ClpP subunits assemble into 2 heptameric rings which stack back to back to give a disk-like structure with a central cavity, resembling the structure of eukaryotic proteasomes.</text>
</comment>